<proteinExistence type="predicted"/>
<dbReference type="Gramene" id="TraesMAC5D03G03086740.1">
    <property type="protein sequence ID" value="TraesMAC5D03G03086740.1"/>
    <property type="gene ID" value="TraesMAC5D03G03086740"/>
</dbReference>
<evidence type="ECO:0000313" key="2">
    <source>
        <dbReference type="Proteomes" id="UP000019116"/>
    </source>
</evidence>
<accession>A0A3B6MNQ8</accession>
<dbReference type="EnsemblPlants" id="TraesCS5D02G131400.1">
    <property type="protein sequence ID" value="TraesCS5D02G131400.1"/>
    <property type="gene ID" value="TraesCS5D02G131400"/>
</dbReference>
<protein>
    <submittedName>
        <fullName evidence="1">Uncharacterized protein</fullName>
    </submittedName>
</protein>
<sequence length="137" mass="15232">MVSTLDTLSLDIQQCIVDCFNDFAIHASCSELDHLLSHQFQLIDSSFVCRCRGRWAAGSYKEVTLTRLASCDSRGNKEDGTCDCRGSGGDTDQEGKFTTDLEIVDFSYTVPFKKRLPFDELLKGGGWTPWGTVFQDG</sequence>
<dbReference type="Gramene" id="TraesROB_scaffold_120633_01G000200.1">
    <property type="protein sequence ID" value="TraesROB_scaffold_120633_01G000200.1"/>
    <property type="gene ID" value="TraesROB_scaffold_120633_01G000200"/>
</dbReference>
<name>A0A3B6MNQ8_WHEAT</name>
<dbReference type="AlphaFoldDB" id="A0A3B6MNQ8"/>
<dbReference type="OMA" id="HQFQLID"/>
<reference evidence="1" key="1">
    <citation type="submission" date="2018-08" db="EMBL/GenBank/DDBJ databases">
        <authorList>
            <person name="Rossello M."/>
        </authorList>
    </citation>
    <scope>NUCLEOTIDE SEQUENCE [LARGE SCALE GENOMIC DNA]</scope>
    <source>
        <strain evidence="1">cv. Chinese Spring</strain>
    </source>
</reference>
<dbReference type="Gramene" id="TraesCS5D03G0331900.1">
    <property type="protein sequence ID" value="TraesCS5D03G0331900.1.CDS"/>
    <property type="gene ID" value="TraesCS5D03G0331900"/>
</dbReference>
<dbReference type="Gramene" id="TraesCAD_scaffold_037504_01G000100.1">
    <property type="protein sequence ID" value="TraesCAD_scaffold_037504_01G000100.1"/>
    <property type="gene ID" value="TraesCAD_scaffold_037504_01G000100"/>
</dbReference>
<dbReference type="Gramene" id="TraesNOR5D03G03117550.1">
    <property type="protein sequence ID" value="TraesNOR5D03G03117550.1"/>
    <property type="gene ID" value="TraesNOR5D03G03117550"/>
</dbReference>
<dbReference type="Gramene" id="TraesSYM5D03G03027540.1">
    <property type="protein sequence ID" value="TraesSYM5D03G03027540.1"/>
    <property type="gene ID" value="TraesSYM5D03G03027540"/>
</dbReference>
<dbReference type="Gramene" id="TraesCS5D02G131400.1">
    <property type="protein sequence ID" value="TraesCS5D02G131400.1"/>
    <property type="gene ID" value="TraesCS5D02G131400"/>
</dbReference>
<dbReference type="Gramene" id="TraesPARA_EIv1.0_1796160.1">
    <property type="protein sequence ID" value="TraesPARA_EIv1.0_1796160.1.CDS"/>
    <property type="gene ID" value="TraesPARA_EIv1.0_1796160"/>
</dbReference>
<dbReference type="Gramene" id="TraesCLE_scaffold_087495_01G000200.1">
    <property type="protein sequence ID" value="TraesCLE_scaffold_087495_01G000200.1"/>
    <property type="gene ID" value="TraesCLE_scaffold_087495_01G000200"/>
</dbReference>
<dbReference type="Gramene" id="TraesJAG5D03G03085900.1">
    <property type="protein sequence ID" value="TraesJAG5D03G03085900.1"/>
    <property type="gene ID" value="TraesJAG5D03G03085900"/>
</dbReference>
<dbReference type="Gramene" id="TraesWEE_scaffold_097500_01G000200.1">
    <property type="protein sequence ID" value="TraesWEE_scaffold_097500_01G000200.1"/>
    <property type="gene ID" value="TraesWEE_scaffold_097500_01G000200"/>
</dbReference>
<dbReference type="Proteomes" id="UP000019116">
    <property type="component" value="Chromosome 5D"/>
</dbReference>
<dbReference type="Gramene" id="TraesLAC5D03G03043630.1">
    <property type="protein sequence ID" value="TraesLAC5D03G03043630.1"/>
    <property type="gene ID" value="TraesLAC5D03G03043630"/>
</dbReference>
<dbReference type="Gramene" id="TraesLDM5D03G03092400.1">
    <property type="protein sequence ID" value="TraesLDM5D03G03092400.1"/>
    <property type="gene ID" value="TraesLDM5D03G03092400"/>
</dbReference>
<reference evidence="1" key="2">
    <citation type="submission" date="2018-10" db="UniProtKB">
        <authorList>
            <consortium name="EnsemblPlants"/>
        </authorList>
    </citation>
    <scope>IDENTIFICATION</scope>
</reference>
<organism evidence="1">
    <name type="scientific">Triticum aestivum</name>
    <name type="common">Wheat</name>
    <dbReference type="NCBI Taxonomy" id="4565"/>
    <lineage>
        <taxon>Eukaryota</taxon>
        <taxon>Viridiplantae</taxon>
        <taxon>Streptophyta</taxon>
        <taxon>Embryophyta</taxon>
        <taxon>Tracheophyta</taxon>
        <taxon>Spermatophyta</taxon>
        <taxon>Magnoliopsida</taxon>
        <taxon>Liliopsida</taxon>
        <taxon>Poales</taxon>
        <taxon>Poaceae</taxon>
        <taxon>BOP clade</taxon>
        <taxon>Pooideae</taxon>
        <taxon>Triticodae</taxon>
        <taxon>Triticeae</taxon>
        <taxon>Triticinae</taxon>
        <taxon>Triticum</taxon>
    </lineage>
</organism>
<keyword evidence="2" id="KW-1185">Reference proteome</keyword>
<evidence type="ECO:0000313" key="1">
    <source>
        <dbReference type="EnsemblPlants" id="TraesCS5D02G131400.1"/>
    </source>
</evidence>
<dbReference type="Gramene" id="TraesSTA5D03G03078760.1">
    <property type="protein sequence ID" value="TraesSTA5D03G03078760.1"/>
    <property type="gene ID" value="TraesSTA5D03G03078760"/>
</dbReference>